<accession>A0A1G5SF53</accession>
<dbReference type="EMBL" id="FMWO01000049">
    <property type="protein sequence ID" value="SCZ85833.1"/>
    <property type="molecule type" value="Genomic_DNA"/>
</dbReference>
<gene>
    <name evidence="1" type="ORF">NSMM_410068</name>
</gene>
<organism evidence="1 2">
    <name type="scientific">Nitrosomonas mobilis</name>
    <dbReference type="NCBI Taxonomy" id="51642"/>
    <lineage>
        <taxon>Bacteria</taxon>
        <taxon>Pseudomonadati</taxon>
        <taxon>Pseudomonadota</taxon>
        <taxon>Betaproteobacteria</taxon>
        <taxon>Nitrosomonadales</taxon>
        <taxon>Nitrosomonadaceae</taxon>
        <taxon>Nitrosomonas</taxon>
    </lineage>
</organism>
<evidence type="ECO:0000313" key="1">
    <source>
        <dbReference type="EMBL" id="SCZ85833.1"/>
    </source>
</evidence>
<dbReference type="GO" id="GO:0003676">
    <property type="term" value="F:nucleic acid binding"/>
    <property type="evidence" value="ECO:0007669"/>
    <property type="project" value="InterPro"/>
</dbReference>
<proteinExistence type="predicted"/>
<evidence type="ECO:0008006" key="3">
    <source>
        <dbReference type="Google" id="ProtNLM"/>
    </source>
</evidence>
<dbReference type="Gene3D" id="3.30.420.10">
    <property type="entry name" value="Ribonuclease H-like superfamily/Ribonuclease H"/>
    <property type="match status" value="1"/>
</dbReference>
<sequence>MPNRYHLTQQELDELEYEHCHTSDQRYADRIKGVYLLGSGWPVGRAERIPILCDNARYYHTRLVKDYLANSRIELVFLPPYFPTALCPNLH</sequence>
<dbReference type="InterPro" id="IPR036397">
    <property type="entry name" value="RNaseH_sf"/>
</dbReference>
<protein>
    <recommendedName>
        <fullName evidence="3">Tc1-like transposase DDE domain-containing protein</fullName>
    </recommendedName>
</protein>
<evidence type="ECO:0000313" key="2">
    <source>
        <dbReference type="Proteomes" id="UP000198729"/>
    </source>
</evidence>
<dbReference type="RefSeq" id="WP_143001898.1">
    <property type="nucleotide sequence ID" value="NZ_FMWO01000049.1"/>
</dbReference>
<dbReference type="OrthoDB" id="8547134at2"/>
<keyword evidence="2" id="KW-1185">Reference proteome</keyword>
<name>A0A1G5SF53_9PROT</name>
<dbReference type="Proteomes" id="UP000198729">
    <property type="component" value="Unassembled WGS sequence"/>
</dbReference>
<dbReference type="STRING" id="51642.NSMM_410068"/>
<dbReference type="AlphaFoldDB" id="A0A1G5SF53"/>
<reference evidence="1 2" key="1">
    <citation type="submission" date="2016-10" db="EMBL/GenBank/DDBJ databases">
        <authorList>
            <person name="de Groot N.N."/>
        </authorList>
    </citation>
    <scope>NUCLEOTIDE SEQUENCE [LARGE SCALE GENOMIC DNA]</scope>
    <source>
        <strain evidence="1">1</strain>
    </source>
</reference>